<gene>
    <name evidence="2" type="ORF">N7532_005894</name>
</gene>
<dbReference type="PANTHER" id="PTHR40623">
    <property type="entry name" value="INTEGRAL MEMBRANE PROTEIN"/>
    <property type="match status" value="1"/>
</dbReference>
<sequence length="308" mass="35442">MKFWVGWALWEKMTTVLAFSIALVLLYAFCALELRKWKTRRFEAAEARQREEDNELYPMLQQMDDIPFGIRALEREVRVEGIWFFEPNNNPFEIPDLPGESTESRPLSPASRPAYFLPSSSTSASSKTLEAVPPNRSSLPSYKPTIHLNADIVTASRYTYETQRPGAVYSPAMPSSPPDSPGRFQRRSDISTHSGNRASFHSRVYRTSHMFEKSPLASPHGHQDQEIEMDSMSATTSAPNLGEQHRASRITRLIRRRSSEEFRRRMSQIFNERIHMNVPTDQLQFSPQAPEKKRRFRQSILGTFRSEG</sequence>
<comment type="caution">
    <text evidence="2">The sequence shown here is derived from an EMBL/GenBank/DDBJ whole genome shotgun (WGS) entry which is preliminary data.</text>
</comment>
<reference evidence="2" key="1">
    <citation type="submission" date="2022-11" db="EMBL/GenBank/DDBJ databases">
        <authorList>
            <person name="Petersen C."/>
        </authorList>
    </citation>
    <scope>NUCLEOTIDE SEQUENCE</scope>
    <source>
        <strain evidence="2">IBT 30761</strain>
    </source>
</reference>
<dbReference type="Proteomes" id="UP001149074">
    <property type="component" value="Unassembled WGS sequence"/>
</dbReference>
<keyword evidence="3" id="KW-1185">Reference proteome</keyword>
<dbReference type="GeneID" id="81357367"/>
<protein>
    <submittedName>
        <fullName evidence="2">Uncharacterized protein</fullName>
    </submittedName>
</protein>
<evidence type="ECO:0000313" key="2">
    <source>
        <dbReference type="EMBL" id="KAJ5098893.1"/>
    </source>
</evidence>
<feature type="region of interest" description="Disordered" evidence="1">
    <location>
        <begin position="166"/>
        <end position="195"/>
    </location>
</feature>
<dbReference type="AlphaFoldDB" id="A0A9W9KAD2"/>
<dbReference type="RefSeq" id="XP_056474547.1">
    <property type="nucleotide sequence ID" value="XM_056618388.1"/>
</dbReference>
<dbReference type="PANTHER" id="PTHR40623:SF2">
    <property type="entry name" value="INTEGRAL MEMBRANE PROTEIN"/>
    <property type="match status" value="1"/>
</dbReference>
<dbReference type="EMBL" id="JAPQKI010000005">
    <property type="protein sequence ID" value="KAJ5098893.1"/>
    <property type="molecule type" value="Genomic_DNA"/>
</dbReference>
<dbReference type="OrthoDB" id="5426165at2759"/>
<name>A0A9W9KAD2_9EURO</name>
<accession>A0A9W9KAD2</accession>
<evidence type="ECO:0000256" key="1">
    <source>
        <dbReference type="SAM" id="MobiDB-lite"/>
    </source>
</evidence>
<proteinExistence type="predicted"/>
<organism evidence="2 3">
    <name type="scientific">Penicillium argentinense</name>
    <dbReference type="NCBI Taxonomy" id="1131581"/>
    <lineage>
        <taxon>Eukaryota</taxon>
        <taxon>Fungi</taxon>
        <taxon>Dikarya</taxon>
        <taxon>Ascomycota</taxon>
        <taxon>Pezizomycotina</taxon>
        <taxon>Eurotiomycetes</taxon>
        <taxon>Eurotiomycetidae</taxon>
        <taxon>Eurotiales</taxon>
        <taxon>Aspergillaceae</taxon>
        <taxon>Penicillium</taxon>
    </lineage>
</organism>
<reference evidence="2" key="2">
    <citation type="journal article" date="2023" name="IMA Fungus">
        <title>Comparative genomic study of the Penicillium genus elucidates a diverse pangenome and 15 lateral gene transfer events.</title>
        <authorList>
            <person name="Petersen C."/>
            <person name="Sorensen T."/>
            <person name="Nielsen M.R."/>
            <person name="Sondergaard T.E."/>
            <person name="Sorensen J.L."/>
            <person name="Fitzpatrick D.A."/>
            <person name="Frisvad J.C."/>
            <person name="Nielsen K.L."/>
        </authorList>
    </citation>
    <scope>NUCLEOTIDE SEQUENCE</scope>
    <source>
        <strain evidence="2">IBT 30761</strain>
    </source>
</reference>
<evidence type="ECO:0000313" key="3">
    <source>
        <dbReference type="Proteomes" id="UP001149074"/>
    </source>
</evidence>